<reference evidence="3" key="1">
    <citation type="submission" date="2020-04" db="EMBL/GenBank/DDBJ databases">
        <title>Analysis of mating type loci in Filobasidium floriforme.</title>
        <authorList>
            <person name="Nowrousian M."/>
        </authorList>
    </citation>
    <scope>NUCLEOTIDE SEQUENCE</scope>
    <source>
        <strain evidence="3">CBS 6242</strain>
    </source>
</reference>
<dbReference type="EMBL" id="JABELV010000048">
    <property type="protein sequence ID" value="KAG7558216.1"/>
    <property type="molecule type" value="Genomic_DNA"/>
</dbReference>
<dbReference type="Proteomes" id="UP000812966">
    <property type="component" value="Unassembled WGS sequence"/>
</dbReference>
<comment type="caution">
    <text evidence="3">The sequence shown here is derived from an EMBL/GenBank/DDBJ whole genome shotgun (WGS) entry which is preliminary data.</text>
</comment>
<feature type="compositionally biased region" description="Polar residues" evidence="2">
    <location>
        <begin position="172"/>
        <end position="183"/>
    </location>
</feature>
<feature type="coiled-coil region" evidence="1">
    <location>
        <begin position="136"/>
        <end position="163"/>
    </location>
</feature>
<evidence type="ECO:0000256" key="2">
    <source>
        <dbReference type="SAM" id="MobiDB-lite"/>
    </source>
</evidence>
<feature type="region of interest" description="Disordered" evidence="2">
    <location>
        <begin position="169"/>
        <end position="216"/>
    </location>
</feature>
<protein>
    <submittedName>
        <fullName evidence="3">Uncharacterized protein</fullName>
    </submittedName>
</protein>
<sequence>MSVLLPPTHGLTRANTPASSSLLPLHCQMSHLIKECHLVASESLHQSQLLDQKQEELSKRIVVSSDMSGSSRIATQYASAANVPLIKAPTLWLPRPITMPDDVHPLPDDIGAYFVYPFTLEPHILAQTPPIHERIKTQRIENEKVLEERIERAKREKVEEMNRIAPGWNPASFLTPQHLQASPVSPAEDKPTTVSESKPQAEEEDPDAAFNSLKIT</sequence>
<proteinExistence type="predicted"/>
<evidence type="ECO:0000313" key="3">
    <source>
        <dbReference type="EMBL" id="KAG7558216.1"/>
    </source>
</evidence>
<dbReference type="AlphaFoldDB" id="A0A8K0JMH7"/>
<dbReference type="OrthoDB" id="2506317at2759"/>
<keyword evidence="1" id="KW-0175">Coiled coil</keyword>
<keyword evidence="4" id="KW-1185">Reference proteome</keyword>
<evidence type="ECO:0000313" key="4">
    <source>
        <dbReference type="Proteomes" id="UP000812966"/>
    </source>
</evidence>
<gene>
    <name evidence="3" type="ORF">FFLO_02869</name>
</gene>
<evidence type="ECO:0000256" key="1">
    <source>
        <dbReference type="SAM" id="Coils"/>
    </source>
</evidence>
<accession>A0A8K0JMH7</accession>
<name>A0A8K0JMH7_9TREE</name>
<organism evidence="3 4">
    <name type="scientific">Filobasidium floriforme</name>
    <dbReference type="NCBI Taxonomy" id="5210"/>
    <lineage>
        <taxon>Eukaryota</taxon>
        <taxon>Fungi</taxon>
        <taxon>Dikarya</taxon>
        <taxon>Basidiomycota</taxon>
        <taxon>Agaricomycotina</taxon>
        <taxon>Tremellomycetes</taxon>
        <taxon>Filobasidiales</taxon>
        <taxon>Filobasidiaceae</taxon>
        <taxon>Filobasidium</taxon>
    </lineage>
</organism>